<protein>
    <submittedName>
        <fullName evidence="1">Uncharacterized protein</fullName>
    </submittedName>
</protein>
<dbReference type="AlphaFoldDB" id="A0A2W2GIB8"/>
<evidence type="ECO:0000313" key="2">
    <source>
        <dbReference type="Proteomes" id="UP000248544"/>
    </source>
</evidence>
<comment type="caution">
    <text evidence="1">The sequence shown here is derived from an EMBL/GenBank/DDBJ whole genome shotgun (WGS) entry which is preliminary data.</text>
</comment>
<dbReference type="EMBL" id="POUA01000245">
    <property type="protein sequence ID" value="PZG37070.1"/>
    <property type="molecule type" value="Genomic_DNA"/>
</dbReference>
<accession>A0A2W2GIB8</accession>
<sequence length="144" mass="16229">MLTDPAAIRAALADYQNFGECIITDVGWAHYGTSIEVSFDYVWDGTRIRDDLGSRPHIVVVRALLVQEMHLSNALNPSMLEHPEKLNWGLSEVAQVVPVEDSDMARPYSHPSGLQSHHLAIRWEAERRIDMVAFGFELDDLSTK</sequence>
<dbReference type="Proteomes" id="UP000248544">
    <property type="component" value="Unassembled WGS sequence"/>
</dbReference>
<organism evidence="1 2">
    <name type="scientific">Spongiactinospora gelatinilytica</name>
    <dbReference type="NCBI Taxonomy" id="2666298"/>
    <lineage>
        <taxon>Bacteria</taxon>
        <taxon>Bacillati</taxon>
        <taxon>Actinomycetota</taxon>
        <taxon>Actinomycetes</taxon>
        <taxon>Streptosporangiales</taxon>
        <taxon>Streptosporangiaceae</taxon>
        <taxon>Spongiactinospora</taxon>
    </lineage>
</organism>
<reference evidence="1 2" key="1">
    <citation type="submission" date="2018-01" db="EMBL/GenBank/DDBJ databases">
        <title>Draft genome sequence of Sphaerisporangium sp. 7K107.</title>
        <authorList>
            <person name="Sahin N."/>
            <person name="Saygin H."/>
            <person name="Ay H."/>
        </authorList>
    </citation>
    <scope>NUCLEOTIDE SEQUENCE [LARGE SCALE GENOMIC DNA]</scope>
    <source>
        <strain evidence="1 2">7K107</strain>
    </source>
</reference>
<dbReference type="RefSeq" id="WP_111170069.1">
    <property type="nucleotide sequence ID" value="NZ_POUA01000245.1"/>
</dbReference>
<evidence type="ECO:0000313" key="1">
    <source>
        <dbReference type="EMBL" id="PZG37070.1"/>
    </source>
</evidence>
<proteinExistence type="predicted"/>
<gene>
    <name evidence="1" type="ORF">C1I98_26050</name>
</gene>
<name>A0A2W2GIB8_9ACTN</name>
<keyword evidence="2" id="KW-1185">Reference proteome</keyword>